<organism evidence="1 2">
    <name type="scientific">Robiginitalea biformata (strain ATCC BAA-864 / DSM 15991 / KCTC 12146 / HTCC2501)</name>
    <dbReference type="NCBI Taxonomy" id="313596"/>
    <lineage>
        <taxon>Bacteria</taxon>
        <taxon>Pseudomonadati</taxon>
        <taxon>Bacteroidota</taxon>
        <taxon>Flavobacteriia</taxon>
        <taxon>Flavobacteriales</taxon>
        <taxon>Flavobacteriaceae</taxon>
        <taxon>Robiginitalea</taxon>
    </lineage>
</organism>
<dbReference type="Proteomes" id="UP000009049">
    <property type="component" value="Chromosome"/>
</dbReference>
<name>A4CLT4_ROBBH</name>
<keyword evidence="2" id="KW-1185">Reference proteome</keyword>
<dbReference type="STRING" id="313596.RB2501_15934"/>
<accession>A4CLT4</accession>
<dbReference type="KEGG" id="rbi:RB2501_15934"/>
<dbReference type="AlphaFoldDB" id="A4CLT4"/>
<reference evidence="1 2" key="1">
    <citation type="journal article" date="2009" name="J. Bacteriol.">
        <title>Complete genome sequence of Robiginitalea biformata HTCC2501.</title>
        <authorList>
            <person name="Oh H.M."/>
            <person name="Giovannoni S.J."/>
            <person name="Lee K."/>
            <person name="Ferriera S."/>
            <person name="Johnson J."/>
            <person name="Cho J.C."/>
        </authorList>
    </citation>
    <scope>NUCLEOTIDE SEQUENCE [LARGE SCALE GENOMIC DNA]</scope>
    <source>
        <strain evidence="2">ATCC BAA-864 / HTCC2501 / KCTC 12146</strain>
    </source>
</reference>
<dbReference type="EMBL" id="CP001712">
    <property type="protein sequence ID" value="EAR15833.1"/>
    <property type="molecule type" value="Genomic_DNA"/>
</dbReference>
<proteinExistence type="predicted"/>
<gene>
    <name evidence="1" type="ordered locus">RB2501_15934</name>
</gene>
<sequence>MSRSQDAGFNHILEVFPKNKHSLGDRAGRLVFLGLFNAKSDEIPVGKLLLFF</sequence>
<evidence type="ECO:0000313" key="2">
    <source>
        <dbReference type="Proteomes" id="UP000009049"/>
    </source>
</evidence>
<protein>
    <submittedName>
        <fullName evidence="1">Uncharacterized protein</fullName>
    </submittedName>
</protein>
<dbReference type="HOGENOM" id="CLU_3084284_0_0_10"/>
<evidence type="ECO:0000313" key="1">
    <source>
        <dbReference type="EMBL" id="EAR15833.1"/>
    </source>
</evidence>